<dbReference type="CDD" id="cd02947">
    <property type="entry name" value="TRX_family"/>
    <property type="match status" value="1"/>
</dbReference>
<sequence length="216" mass="23900">MTKQPGTACKVILFTSPHCAYCPAISKIFSALNEQGLLSEFKKYDLTTHPSLAEKFNVRSVPWFKINSLEFFGSHTPAEIEYWVTHSSTPAGILRYITETLEAGQLNQIENLIRKHPDWLAISLQILADTTSPIQARIGLGAVIESFAGDEILLTILPSLEVLLADADHRVRADACHYLGMIPSNKIKGLLTSCLSDEHPEVREVAEDGLELIQSD</sequence>
<dbReference type="EMBL" id="UOFR01000064">
    <property type="protein sequence ID" value="VAW99102.1"/>
    <property type="molecule type" value="Genomic_DNA"/>
</dbReference>
<feature type="domain" description="Thioredoxin" evidence="1">
    <location>
        <begin position="11"/>
        <end position="66"/>
    </location>
</feature>
<dbReference type="SUPFAM" id="SSF52833">
    <property type="entry name" value="Thioredoxin-like"/>
    <property type="match status" value="1"/>
</dbReference>
<accession>A0A3B1AGI3</accession>
<dbReference type="AlphaFoldDB" id="A0A3B1AGI3"/>
<dbReference type="Gene3D" id="3.40.30.10">
    <property type="entry name" value="Glutaredoxin"/>
    <property type="match status" value="1"/>
</dbReference>
<organism evidence="2">
    <name type="scientific">hydrothermal vent metagenome</name>
    <dbReference type="NCBI Taxonomy" id="652676"/>
    <lineage>
        <taxon>unclassified sequences</taxon>
        <taxon>metagenomes</taxon>
        <taxon>ecological metagenomes</taxon>
    </lineage>
</organism>
<evidence type="ECO:0000313" key="2">
    <source>
        <dbReference type="EMBL" id="VAW99102.1"/>
    </source>
</evidence>
<dbReference type="InterPro" id="IPR013766">
    <property type="entry name" value="Thioredoxin_domain"/>
</dbReference>
<dbReference type="InterPro" id="IPR016024">
    <property type="entry name" value="ARM-type_fold"/>
</dbReference>
<evidence type="ECO:0000259" key="1">
    <source>
        <dbReference type="Pfam" id="PF00085"/>
    </source>
</evidence>
<protein>
    <recommendedName>
        <fullName evidence="1">Thioredoxin domain-containing protein</fullName>
    </recommendedName>
</protein>
<dbReference type="SUPFAM" id="SSF48371">
    <property type="entry name" value="ARM repeat"/>
    <property type="match status" value="1"/>
</dbReference>
<dbReference type="InterPro" id="IPR036249">
    <property type="entry name" value="Thioredoxin-like_sf"/>
</dbReference>
<reference evidence="2" key="1">
    <citation type="submission" date="2018-06" db="EMBL/GenBank/DDBJ databases">
        <authorList>
            <person name="Zhirakovskaya E."/>
        </authorList>
    </citation>
    <scope>NUCLEOTIDE SEQUENCE</scope>
</reference>
<dbReference type="InterPro" id="IPR011989">
    <property type="entry name" value="ARM-like"/>
</dbReference>
<proteinExistence type="predicted"/>
<gene>
    <name evidence="2" type="ORF">MNBD_GAMMA21-2862</name>
</gene>
<dbReference type="PROSITE" id="PS51354">
    <property type="entry name" value="GLUTAREDOXIN_2"/>
    <property type="match status" value="1"/>
</dbReference>
<name>A0A3B1AGI3_9ZZZZ</name>
<dbReference type="Gene3D" id="1.25.10.10">
    <property type="entry name" value="Leucine-rich Repeat Variant"/>
    <property type="match status" value="1"/>
</dbReference>
<dbReference type="Pfam" id="PF00085">
    <property type="entry name" value="Thioredoxin"/>
    <property type="match status" value="1"/>
</dbReference>